<dbReference type="PANTHER" id="PTHR43976:SF16">
    <property type="entry name" value="SHORT-CHAIN DEHYDROGENASE_REDUCTASE FAMILY PROTEIN"/>
    <property type="match status" value="1"/>
</dbReference>
<dbReference type="PROSITE" id="PS00061">
    <property type="entry name" value="ADH_SHORT"/>
    <property type="match status" value="1"/>
</dbReference>
<dbReference type="PANTHER" id="PTHR43976">
    <property type="entry name" value="SHORT CHAIN DEHYDROGENASE"/>
    <property type="match status" value="1"/>
</dbReference>
<dbReference type="AlphaFoldDB" id="A0A1I3X423"/>
<comment type="similarity">
    <text evidence="1 3">Belongs to the short-chain dehydrogenases/reductases (SDR) family.</text>
</comment>
<sequence length="277" mass="29705">MTERAPKTVLVTGSSSGFGKAAVTAFLAQGWRVAATARRPDAEQDTENLFTCRLDLHDPDSIESAVAATVERFGTLDCVVNNAGAGLLSVFETTPMETVRELFETNVFGAMRVIQAALPRFADQGGGRIVNVSSTAGLVPEPFMSVYAATKSAVEALTEGLRYELAARDVVVKLVEPGLVRDTNFVQATAEASLALPVPDAYRAAVDKVIAGYQAEYPHRLATEAEVADAIVAAATDSGTRLRYLVGEDSEAAAHMRWSTSEEQYNAWALERYSIHS</sequence>
<dbReference type="InterPro" id="IPR051911">
    <property type="entry name" value="SDR_oxidoreductase"/>
</dbReference>
<dbReference type="Gene3D" id="3.40.50.720">
    <property type="entry name" value="NAD(P)-binding Rossmann-like Domain"/>
    <property type="match status" value="1"/>
</dbReference>
<keyword evidence="6" id="KW-1185">Reference proteome</keyword>
<gene>
    <name evidence="5" type="ORF">SAMN05421835_114105</name>
</gene>
<dbReference type="PRINTS" id="PR00081">
    <property type="entry name" value="GDHRDH"/>
</dbReference>
<dbReference type="GO" id="GO:0016491">
    <property type="term" value="F:oxidoreductase activity"/>
    <property type="evidence" value="ECO:0007669"/>
    <property type="project" value="UniProtKB-KW"/>
</dbReference>
<dbReference type="RefSeq" id="WP_091511037.1">
    <property type="nucleotide sequence ID" value="NZ_CBDQZW010000019.1"/>
</dbReference>
<name>A0A1I3X423_9PSEU</name>
<dbReference type="InterPro" id="IPR036291">
    <property type="entry name" value="NAD(P)-bd_dom_sf"/>
</dbReference>
<keyword evidence="2" id="KW-0560">Oxidoreductase</keyword>
<organism evidence="5 6">
    <name type="scientific">Amycolatopsis sacchari</name>
    <dbReference type="NCBI Taxonomy" id="115433"/>
    <lineage>
        <taxon>Bacteria</taxon>
        <taxon>Bacillati</taxon>
        <taxon>Actinomycetota</taxon>
        <taxon>Actinomycetes</taxon>
        <taxon>Pseudonocardiales</taxon>
        <taxon>Pseudonocardiaceae</taxon>
        <taxon>Amycolatopsis</taxon>
    </lineage>
</organism>
<dbReference type="OrthoDB" id="3178062at2"/>
<dbReference type="CDD" id="cd05374">
    <property type="entry name" value="17beta-HSD-like_SDR_c"/>
    <property type="match status" value="1"/>
</dbReference>
<evidence type="ECO:0000313" key="5">
    <source>
        <dbReference type="EMBL" id="SFK13576.1"/>
    </source>
</evidence>
<dbReference type="InterPro" id="IPR002347">
    <property type="entry name" value="SDR_fam"/>
</dbReference>
<evidence type="ECO:0000313" key="6">
    <source>
        <dbReference type="Proteomes" id="UP000199025"/>
    </source>
</evidence>
<dbReference type="Proteomes" id="UP000199025">
    <property type="component" value="Unassembled WGS sequence"/>
</dbReference>
<dbReference type="EMBL" id="FORP01000014">
    <property type="protein sequence ID" value="SFK13576.1"/>
    <property type="molecule type" value="Genomic_DNA"/>
</dbReference>
<protein>
    <submittedName>
        <fullName evidence="5">NADP-dependent 3-hydroxy acid dehydrogenase YdfG</fullName>
    </submittedName>
</protein>
<accession>A0A1I3X423</accession>
<evidence type="ECO:0000256" key="2">
    <source>
        <dbReference type="ARBA" id="ARBA00023002"/>
    </source>
</evidence>
<evidence type="ECO:0000256" key="1">
    <source>
        <dbReference type="ARBA" id="ARBA00006484"/>
    </source>
</evidence>
<dbReference type="PRINTS" id="PR00080">
    <property type="entry name" value="SDRFAMILY"/>
</dbReference>
<dbReference type="InterPro" id="IPR057326">
    <property type="entry name" value="KR_dom"/>
</dbReference>
<proteinExistence type="inferred from homology"/>
<dbReference type="STRING" id="115433.SAMN05421835_114105"/>
<feature type="domain" description="Ketoreductase" evidence="4">
    <location>
        <begin position="7"/>
        <end position="183"/>
    </location>
</feature>
<dbReference type="SMART" id="SM00822">
    <property type="entry name" value="PKS_KR"/>
    <property type="match status" value="1"/>
</dbReference>
<dbReference type="SUPFAM" id="SSF51735">
    <property type="entry name" value="NAD(P)-binding Rossmann-fold domains"/>
    <property type="match status" value="1"/>
</dbReference>
<reference evidence="5 6" key="1">
    <citation type="submission" date="2016-10" db="EMBL/GenBank/DDBJ databases">
        <authorList>
            <person name="de Groot N.N."/>
        </authorList>
    </citation>
    <scope>NUCLEOTIDE SEQUENCE [LARGE SCALE GENOMIC DNA]</scope>
    <source>
        <strain evidence="5 6">DSM 44468</strain>
    </source>
</reference>
<dbReference type="InterPro" id="IPR020904">
    <property type="entry name" value="Sc_DH/Rdtase_CS"/>
</dbReference>
<dbReference type="Pfam" id="PF00106">
    <property type="entry name" value="adh_short"/>
    <property type="match status" value="1"/>
</dbReference>
<evidence type="ECO:0000256" key="3">
    <source>
        <dbReference type="RuleBase" id="RU000363"/>
    </source>
</evidence>
<evidence type="ECO:0000259" key="4">
    <source>
        <dbReference type="SMART" id="SM00822"/>
    </source>
</evidence>